<dbReference type="FunFam" id="3.40.50.300:FF:002708">
    <property type="entry name" value="FeS assembly ATPase SufC"/>
    <property type="match status" value="1"/>
</dbReference>
<reference evidence="3" key="1">
    <citation type="submission" date="2024-02" db="EMBL/GenBank/DDBJ databases">
        <title>Tomenella chthoni gen. nov. sp. nov., a member of the family Jonesiaceae isolated from bat guano.</title>
        <authorList>
            <person name="Miller S.L."/>
            <person name="King J."/>
            <person name="Sankaranarayanan K."/>
            <person name="Lawson P.A."/>
        </authorList>
    </citation>
    <scope>NUCLEOTIDE SEQUENCE</scope>
    <source>
        <strain evidence="3">BS-20</strain>
    </source>
</reference>
<sequence length="365" mass="39605">MLKILAIENYRSLKDITVELGQLTAITGPNGSGKSNMYRALGLIADLVREGALHSLAAEGGLQNVLYAGHRPPGPVALRLGIATDDVRYAIELGLPQLGPFRLDPEVKREVVWSGVAPRPATLLADRKNQHIRLLNDAGTLESSTWKPRSEESMLATLTDPSLSPELYFLREAARSWRFYDNLRVDAHAPARRPTPATFTPSVAFDGGNFAAALATVIRVGNNALLQATVGRAFDGASVDVTEDDRGIARVEFHSGLRRGLDASELSDGTLRFLMLACILLPPRPPGLLVLNEPEASLHPSLLPELGKLIALASKKSQVIVVTHAQELVAAMGPQAHIIQLQRGSETSVANQLRFEGPEWIWPKR</sequence>
<name>A0AAU7DV97_9MICO</name>
<dbReference type="GO" id="GO:0000731">
    <property type="term" value="P:DNA synthesis involved in DNA repair"/>
    <property type="evidence" value="ECO:0007669"/>
    <property type="project" value="TreeGrafter"/>
</dbReference>
<accession>A0AAU7DV97</accession>
<keyword evidence="1" id="KW-0742">SOS response</keyword>
<evidence type="ECO:0000259" key="2">
    <source>
        <dbReference type="Pfam" id="PF13304"/>
    </source>
</evidence>
<dbReference type="PANTHER" id="PTHR32182:SF25">
    <property type="entry name" value="SLR1056 PROTEIN"/>
    <property type="match status" value="1"/>
</dbReference>
<dbReference type="GO" id="GO:0009432">
    <property type="term" value="P:SOS response"/>
    <property type="evidence" value="ECO:0007669"/>
    <property type="project" value="UniProtKB-KW"/>
</dbReference>
<keyword evidence="1" id="KW-0227">DNA damage</keyword>
<dbReference type="InterPro" id="IPR014555">
    <property type="entry name" value="RecF-like"/>
</dbReference>
<dbReference type="PIRSF" id="PIRSF029347">
    <property type="entry name" value="RecF"/>
    <property type="match status" value="1"/>
</dbReference>
<dbReference type="PANTHER" id="PTHR32182">
    <property type="entry name" value="DNA REPLICATION AND REPAIR PROTEIN RECF"/>
    <property type="match status" value="1"/>
</dbReference>
<dbReference type="InterPro" id="IPR027417">
    <property type="entry name" value="P-loop_NTPase"/>
</dbReference>
<dbReference type="GO" id="GO:0016887">
    <property type="term" value="F:ATP hydrolysis activity"/>
    <property type="evidence" value="ECO:0007669"/>
    <property type="project" value="InterPro"/>
</dbReference>
<dbReference type="GO" id="GO:0006302">
    <property type="term" value="P:double-strand break repair"/>
    <property type="evidence" value="ECO:0007669"/>
    <property type="project" value="TreeGrafter"/>
</dbReference>
<dbReference type="InterPro" id="IPR003959">
    <property type="entry name" value="ATPase_AAA_core"/>
</dbReference>
<dbReference type="EMBL" id="CP146203">
    <property type="protein sequence ID" value="XBH21138.1"/>
    <property type="molecule type" value="Genomic_DNA"/>
</dbReference>
<feature type="domain" description="ATPase AAA-type core" evidence="2">
    <location>
        <begin position="23"/>
        <end position="329"/>
    </location>
</feature>
<protein>
    <submittedName>
        <fullName evidence="3">AAA family ATPase</fullName>
    </submittedName>
</protein>
<dbReference type="GO" id="GO:0005524">
    <property type="term" value="F:ATP binding"/>
    <property type="evidence" value="ECO:0007669"/>
    <property type="project" value="InterPro"/>
</dbReference>
<dbReference type="AlphaFoldDB" id="A0AAU7DV97"/>
<dbReference type="Pfam" id="PF13304">
    <property type="entry name" value="AAA_21"/>
    <property type="match status" value="1"/>
</dbReference>
<dbReference type="SUPFAM" id="SSF52540">
    <property type="entry name" value="P-loop containing nucleoside triphosphate hydrolases"/>
    <property type="match status" value="1"/>
</dbReference>
<organism evidence="3">
    <name type="scientific">Jonesiaceae bacterium BS-20</name>
    <dbReference type="NCBI Taxonomy" id="3120821"/>
    <lineage>
        <taxon>Bacteria</taxon>
        <taxon>Bacillati</taxon>
        <taxon>Actinomycetota</taxon>
        <taxon>Actinomycetes</taxon>
        <taxon>Micrococcales</taxon>
        <taxon>Jonesiaceae</taxon>
    </lineage>
</organism>
<dbReference type="Gene3D" id="3.40.50.300">
    <property type="entry name" value="P-loop containing nucleotide triphosphate hydrolases"/>
    <property type="match status" value="2"/>
</dbReference>
<evidence type="ECO:0000313" key="3">
    <source>
        <dbReference type="EMBL" id="XBH21138.1"/>
    </source>
</evidence>
<gene>
    <name evidence="3" type="ORF">V5R04_13090</name>
</gene>
<proteinExistence type="predicted"/>
<evidence type="ECO:0000256" key="1">
    <source>
        <dbReference type="ARBA" id="ARBA00023236"/>
    </source>
</evidence>